<comment type="caution">
    <text evidence="2">The sequence shown here is derived from an EMBL/GenBank/DDBJ whole genome shotgun (WGS) entry which is preliminary data.</text>
</comment>
<evidence type="ECO:0000313" key="3">
    <source>
        <dbReference type="Proteomes" id="UP001153076"/>
    </source>
</evidence>
<evidence type="ECO:0000256" key="1">
    <source>
        <dbReference type="SAM" id="MobiDB-lite"/>
    </source>
</evidence>
<reference evidence="2" key="1">
    <citation type="submission" date="2022-04" db="EMBL/GenBank/DDBJ databases">
        <title>Carnegiea gigantea Genome sequencing and assembly v2.</title>
        <authorList>
            <person name="Copetti D."/>
            <person name="Sanderson M.J."/>
            <person name="Burquez A."/>
            <person name="Wojciechowski M.F."/>
        </authorList>
    </citation>
    <scope>NUCLEOTIDE SEQUENCE</scope>
    <source>
        <strain evidence="2">SGP5-SGP5p</strain>
        <tissue evidence="2">Aerial part</tissue>
    </source>
</reference>
<feature type="region of interest" description="Disordered" evidence="1">
    <location>
        <begin position="151"/>
        <end position="217"/>
    </location>
</feature>
<evidence type="ECO:0000313" key="2">
    <source>
        <dbReference type="EMBL" id="KAJ8440228.1"/>
    </source>
</evidence>
<name>A0A9Q1KBC4_9CARY</name>
<gene>
    <name evidence="2" type="ORF">Cgig2_023993</name>
</gene>
<organism evidence="2 3">
    <name type="scientific">Carnegiea gigantea</name>
    <dbReference type="NCBI Taxonomy" id="171969"/>
    <lineage>
        <taxon>Eukaryota</taxon>
        <taxon>Viridiplantae</taxon>
        <taxon>Streptophyta</taxon>
        <taxon>Embryophyta</taxon>
        <taxon>Tracheophyta</taxon>
        <taxon>Spermatophyta</taxon>
        <taxon>Magnoliopsida</taxon>
        <taxon>eudicotyledons</taxon>
        <taxon>Gunneridae</taxon>
        <taxon>Pentapetalae</taxon>
        <taxon>Caryophyllales</taxon>
        <taxon>Cactineae</taxon>
        <taxon>Cactaceae</taxon>
        <taxon>Cactoideae</taxon>
        <taxon>Echinocereeae</taxon>
        <taxon>Carnegiea</taxon>
    </lineage>
</organism>
<feature type="compositionally biased region" description="Basic and acidic residues" evidence="1">
    <location>
        <begin position="163"/>
        <end position="180"/>
    </location>
</feature>
<protein>
    <submittedName>
        <fullName evidence="2">Uncharacterized protein</fullName>
    </submittedName>
</protein>
<accession>A0A9Q1KBC4</accession>
<feature type="compositionally biased region" description="Pro residues" evidence="1">
    <location>
        <begin position="196"/>
        <end position="208"/>
    </location>
</feature>
<proteinExistence type="predicted"/>
<keyword evidence="3" id="KW-1185">Reference proteome</keyword>
<sequence>MRPWTPRKALGRTPIQLISPLVRQEVYVTVDALKNFMSTMTDAIKQQVSEQVKKAAEAARLARPFPCFEYVPTGGCKPSCRCDPATSPRRSERVQEAPLGGGDQRSRQDNYDRSIGANAYLNHRSSHGCLAKSTAASTPYATQSRRIAWFEDQEQTSGPQRSASERQRTLERRSGRDCTRNPRNILIEVRDNPMLKKPPPMTSAPKPPNAQKYCDEQNRHTIADVSRVEESSSWASRQRAN</sequence>
<dbReference type="EMBL" id="JAKOGI010000196">
    <property type="protein sequence ID" value="KAJ8440228.1"/>
    <property type="molecule type" value="Genomic_DNA"/>
</dbReference>
<dbReference type="Proteomes" id="UP001153076">
    <property type="component" value="Unassembled WGS sequence"/>
</dbReference>
<feature type="region of interest" description="Disordered" evidence="1">
    <location>
        <begin position="79"/>
        <end position="110"/>
    </location>
</feature>
<dbReference type="AlphaFoldDB" id="A0A9Q1KBC4"/>